<dbReference type="PANTHER" id="PTHR30546">
    <property type="entry name" value="FLAVODOXIN-RELATED PROTEIN WRBA-RELATED"/>
    <property type="match status" value="1"/>
</dbReference>
<feature type="compositionally biased region" description="Basic residues" evidence="2">
    <location>
        <begin position="298"/>
        <end position="307"/>
    </location>
</feature>
<dbReference type="GO" id="GO:0005886">
    <property type="term" value="C:plasma membrane"/>
    <property type="evidence" value="ECO:0007669"/>
    <property type="project" value="EnsemblFungi"/>
</dbReference>
<feature type="region of interest" description="Disordered" evidence="2">
    <location>
        <begin position="204"/>
        <end position="307"/>
    </location>
</feature>
<evidence type="ECO:0000256" key="1">
    <source>
        <dbReference type="ARBA" id="ARBA00006961"/>
    </source>
</evidence>
<gene>
    <name evidence="4" type="primary">Zr_YCP4</name>
    <name evidence="4" type="ORF">Zrou_5p31</name>
</gene>
<evidence type="ECO:0000313" key="4">
    <source>
        <dbReference type="EMBL" id="CAQ43452.1"/>
    </source>
</evidence>
<dbReference type="EMBL" id="AM989984">
    <property type="protein sequence ID" value="CAQ43452.1"/>
    <property type="molecule type" value="Genomic_DNA"/>
</dbReference>
<dbReference type="GO" id="GO:0032126">
    <property type="term" value="C:eisosome"/>
    <property type="evidence" value="ECO:0007669"/>
    <property type="project" value="EnsemblFungi"/>
</dbReference>
<dbReference type="NCBIfam" id="TIGR01755">
    <property type="entry name" value="flav_wrbA"/>
    <property type="match status" value="1"/>
</dbReference>
<dbReference type="Pfam" id="PF00258">
    <property type="entry name" value="Flavodoxin_1"/>
    <property type="match status" value="1"/>
</dbReference>
<comment type="similarity">
    <text evidence="1">Belongs to the WrbA family.</text>
</comment>
<protein>
    <submittedName>
        <fullName evidence="4">Uncharacterized protein YCR004C</fullName>
    </submittedName>
</protein>
<accession>B2G4E3</accession>
<dbReference type="GO" id="GO:0005737">
    <property type="term" value="C:cytoplasm"/>
    <property type="evidence" value="ECO:0007669"/>
    <property type="project" value="EnsemblFungi"/>
</dbReference>
<evidence type="ECO:0000259" key="3">
    <source>
        <dbReference type="PROSITE" id="PS50902"/>
    </source>
</evidence>
<dbReference type="NCBIfam" id="NF002999">
    <property type="entry name" value="PRK03767.1"/>
    <property type="match status" value="1"/>
</dbReference>
<dbReference type="SUPFAM" id="SSF52218">
    <property type="entry name" value="Flavoproteins"/>
    <property type="match status" value="1"/>
</dbReference>
<dbReference type="InterPro" id="IPR029039">
    <property type="entry name" value="Flavoprotein-like_sf"/>
</dbReference>
<feature type="domain" description="Flavodoxin-like" evidence="3">
    <location>
        <begin position="4"/>
        <end position="193"/>
    </location>
</feature>
<feature type="compositionally biased region" description="Low complexity" evidence="2">
    <location>
        <begin position="204"/>
        <end position="284"/>
    </location>
</feature>
<dbReference type="PANTHER" id="PTHR30546:SF23">
    <property type="entry name" value="FLAVOPROTEIN-LIKE PROTEIN YCP4-RELATED"/>
    <property type="match status" value="1"/>
</dbReference>
<dbReference type="Gene3D" id="3.40.50.360">
    <property type="match status" value="1"/>
</dbReference>
<dbReference type="InterPro" id="IPR010089">
    <property type="entry name" value="Flavoprotein_WrbA-like"/>
</dbReference>
<dbReference type="GO" id="GO:0003955">
    <property type="term" value="F:NAD(P)H dehydrogenase (quinone) activity"/>
    <property type="evidence" value="ECO:0007669"/>
    <property type="project" value="InterPro"/>
</dbReference>
<dbReference type="KEGG" id="zro:ZYRO0E04312g"/>
<sequence>MGKVAIITYSMYGHIDTLAKAVQKGVEAAGGQADLYRVEETLPEEALEKMNAPEKNPDVPVATPETLLEYDAFLLGIPTRFGSLPAQWSAFWDHTGSLWAQGALAGKIAGAFVSTASPGGGQETTLRSALSYLTHHGIIYVPLGYRDVFAELGNVEELHGGSPWGAGTLAGADGSRTPSALELRIAEIQGKSFYETSLRFETTSSHGSGAAAATESGAAGATTDSGAAGAATDSGASAATGAAATGKKASSPKGKSPSSNGAAAGSSDGAAKSGGKPSGSANGAQGTPDRPIPVQKDGKKKKKCIIM</sequence>
<dbReference type="AlphaFoldDB" id="B2G4E3"/>
<dbReference type="GO" id="GO:0010181">
    <property type="term" value="F:FMN binding"/>
    <property type="evidence" value="ECO:0007669"/>
    <property type="project" value="InterPro"/>
</dbReference>
<dbReference type="InterPro" id="IPR008254">
    <property type="entry name" value="Flavodoxin/NO_synth"/>
</dbReference>
<dbReference type="GO" id="GO:0160020">
    <property type="term" value="P:positive regulation of ferroptosis"/>
    <property type="evidence" value="ECO:0007669"/>
    <property type="project" value="EnsemblFungi"/>
</dbReference>
<dbReference type="PROSITE" id="PS50902">
    <property type="entry name" value="FLAVODOXIN_LIKE"/>
    <property type="match status" value="1"/>
</dbReference>
<dbReference type="FunFam" id="3.40.50.360:FF:000001">
    <property type="entry name" value="NAD(P)H dehydrogenase (Quinone) FQR1-like"/>
    <property type="match status" value="1"/>
</dbReference>
<dbReference type="OMA" id="HGMPYIP"/>
<organism evidence="4">
    <name type="scientific">Zygosaccharomyces rouxii</name>
    <dbReference type="NCBI Taxonomy" id="4956"/>
    <lineage>
        <taxon>Eukaryota</taxon>
        <taxon>Fungi</taxon>
        <taxon>Dikarya</taxon>
        <taxon>Ascomycota</taxon>
        <taxon>Saccharomycotina</taxon>
        <taxon>Saccharomycetes</taxon>
        <taxon>Saccharomycetales</taxon>
        <taxon>Saccharomycetaceae</taxon>
        <taxon>Zygosaccharomyces</taxon>
    </lineage>
</organism>
<proteinExistence type="inferred from homology"/>
<reference evidence="4" key="1">
    <citation type="submission" date="2008-02" db="EMBL/GenBank/DDBJ databases">
        <title>Zygosaccharomyces rouxii homologs of Saccharomyces cerevisiae chromosome III.</title>
        <authorList>
            <person name="Gordon J.L."/>
            <person name="Wolfe K.H."/>
        </authorList>
    </citation>
    <scope>NUCLEOTIDE SEQUENCE</scope>
    <source>
        <strain evidence="4">CBS 732</strain>
    </source>
</reference>
<name>B2G4E3_ZYGRO</name>
<evidence type="ECO:0000256" key="2">
    <source>
        <dbReference type="SAM" id="MobiDB-lite"/>
    </source>
</evidence>